<dbReference type="Pfam" id="PF00780">
    <property type="entry name" value="CNH"/>
    <property type="match status" value="1"/>
</dbReference>
<dbReference type="SMART" id="SM00325">
    <property type="entry name" value="RhoGEF"/>
    <property type="match status" value="1"/>
</dbReference>
<dbReference type="Gene3D" id="1.20.900.10">
    <property type="entry name" value="Dbl homology (DH) domain"/>
    <property type="match status" value="1"/>
</dbReference>
<feature type="compositionally biased region" description="Polar residues" evidence="3">
    <location>
        <begin position="212"/>
        <end position="223"/>
    </location>
</feature>
<proteinExistence type="predicted"/>
<feature type="region of interest" description="Disordered" evidence="3">
    <location>
        <begin position="903"/>
        <end position="924"/>
    </location>
</feature>
<dbReference type="SMART" id="SM00036">
    <property type="entry name" value="CNH"/>
    <property type="match status" value="1"/>
</dbReference>
<dbReference type="InterPro" id="IPR036322">
    <property type="entry name" value="WD40_repeat_dom_sf"/>
</dbReference>
<feature type="compositionally biased region" description="Polar residues" evidence="3">
    <location>
        <begin position="914"/>
        <end position="924"/>
    </location>
</feature>
<feature type="region of interest" description="Disordered" evidence="3">
    <location>
        <begin position="1"/>
        <end position="124"/>
    </location>
</feature>
<dbReference type="InterPro" id="IPR001180">
    <property type="entry name" value="CNH_dom"/>
</dbReference>
<feature type="compositionally biased region" description="Low complexity" evidence="3">
    <location>
        <begin position="292"/>
        <end position="321"/>
    </location>
</feature>
<evidence type="ECO:0000313" key="7">
    <source>
        <dbReference type="Proteomes" id="UP000094565"/>
    </source>
</evidence>
<dbReference type="InterPro" id="IPR036388">
    <property type="entry name" value="WH-like_DNA-bd_sf"/>
</dbReference>
<gene>
    <name evidence="6" type="primary">ROM2</name>
    <name evidence="6" type="ORF">ATY40_BA7500247</name>
</gene>
<dbReference type="PROSITE" id="PS50010">
    <property type="entry name" value="DH_2"/>
    <property type="match status" value="1"/>
</dbReference>
<dbReference type="Pfam" id="PF00621">
    <property type="entry name" value="RhoGEF"/>
    <property type="match status" value="1"/>
</dbReference>
<dbReference type="SUPFAM" id="SSF48065">
    <property type="entry name" value="DBL homology domain (DH-domain)"/>
    <property type="match status" value="1"/>
</dbReference>
<feature type="region of interest" description="Disordered" evidence="3">
    <location>
        <begin position="141"/>
        <end position="178"/>
    </location>
</feature>
<dbReference type="Gene3D" id="1.10.10.10">
    <property type="entry name" value="Winged helix-like DNA-binding domain superfamily/Winged helix DNA-binding domain"/>
    <property type="match status" value="1"/>
</dbReference>
<dbReference type="Pfam" id="PF15405">
    <property type="entry name" value="PH_5"/>
    <property type="match status" value="2"/>
</dbReference>
<dbReference type="CDD" id="cd04435">
    <property type="entry name" value="DEP_fRom2"/>
    <property type="match status" value="1"/>
</dbReference>
<reference evidence="6 7" key="1">
    <citation type="submission" date="2016-02" db="EMBL/GenBank/DDBJ databases">
        <title>Comparative genomic and transcriptomic foundation for Pichia pastoris.</title>
        <authorList>
            <person name="Love K.R."/>
            <person name="Shah K.A."/>
            <person name="Whittaker C.A."/>
            <person name="Wu J."/>
            <person name="Bartlett M.C."/>
            <person name="Ma D."/>
            <person name="Leeson R.L."/>
            <person name="Priest M."/>
            <person name="Young S.K."/>
            <person name="Love J.C."/>
        </authorList>
    </citation>
    <scope>NUCLEOTIDE SEQUENCE [LARGE SCALE GENOMIC DNA]</scope>
    <source>
        <strain evidence="6 7">ATCC 28485</strain>
    </source>
</reference>
<dbReference type="InterPro" id="IPR041675">
    <property type="entry name" value="PH_5"/>
</dbReference>
<evidence type="ECO:0000256" key="3">
    <source>
        <dbReference type="SAM" id="MobiDB-lite"/>
    </source>
</evidence>
<dbReference type="GO" id="GO:0035556">
    <property type="term" value="P:intracellular signal transduction"/>
    <property type="evidence" value="ECO:0007669"/>
    <property type="project" value="InterPro"/>
</dbReference>
<dbReference type="OrthoDB" id="2272012at2759"/>
<dbReference type="InterPro" id="IPR052233">
    <property type="entry name" value="Rho-type_GEFs"/>
</dbReference>
<sequence>MAPVQNALQRDAVYNDIFGTSREPVKRQESYNASSFDAYRPDEQIPTEPRSFYDGSTQHSSGPQLQQPHNADSAPRKKLPPRIPPAIPRDQAQQHSEPPYNHLGHSADIPVRLPSHGPSQPQNHHFKAKIPVLGQSLAVLRGQSSSQSPAPQTQQQQQNHHHHQQQQPQPQQQQHYLHHHDHNPTQQRAVSAGASTSQSDLYAKFANAYAQGSRSMSLNSSVRNPAYDKYHQGNKSHAVNGRVIPQKLDIYTGQNHSQSYQYTHQNQQQVQYHQQLHTEHRQSIPPPSNQRSPTSKSSASLTKAKSRNSLLGSRSRSFSSLTKLTRNNQSSTSPVLKQAARTVSSSSLNLKTIVTSSKKASVYPAMLSRVARKFQETISLGIKVKDGLEYKDSFTGVEAVDVICRLIRTTDRNLALLLGRALDAQKLFRDVTYEHRLRDSKNEVYIFNSTNDTDFYQLAAQNKANNETTTSFSVSVTNYGEVEQTKVNGVFTLLTECYSPTCTRDKLCYSIACPRRLEQQARNNMKINGDLMRADSKISVTGEESKSFLWSKTVSQAALDAVDKEELKKQEIVFETIMNQRDFVKDLDYIKKFWIRPLSESSIIRDKERDHFIRTIFHGVNAVYQANLRFADALTKRQKEQEIVERIGDILVEYIPSFESFIEYSTGYNIAKYEFKRQREINPLFARFIRETESLKESRRLEYDGFAAKPLQRLPRYQLLLKNIIKHTKKDSKDMEDLLKAQDMLQKLVVRYNQEYGHAVSRFEMLLLKASLVFRAGEYVDLKLENENRRYLHKCELKKRNYQDKENQGIVDVHLFDHALLFARKKMTNKKEQYKAHQRPIPIPLLYISMSENAPTAKQIRKAAARGTALVDNINAPLPVSSSSLLASDKVLPNQGLSRITTASTTASAGTNAEDSSTSNAQSSAVGLTQTGNLFVTNGSPVASASTSTTSMLEIANANANDDHFNNYGSANHNNGKFPITFTYFGRKGYELTLYAPSKQAQKELVEKIDNQYRKLIQDNDIFTLTPLKERFFDFSNRINCVVPCEGGTRLVYGTDSGVYCSDIINKQDGRNRIVTKPVNIIKKVNVMQISVLDNYQTVLILSDKKLLVWPLDILQNVQGCDPVKNAKSGKELMSHVSFFRVGICSGTTLVCAAKQGSSHLIKVFEPLNPIEQKKVNKKKFKNETRDFQFSSEPVSISFLKNKLCVGCTKGFEIVDVENRVTEFLLDPADTSLDFVIGKDGLKPLKIDRINYDFLLSYSDFSFFINTSGWKSRPRWMIYWEGVPQQFAIWYPYLVAFDPGFIEIRNVETGDLLRTIIADNIRFLHSSTQEILFVYEDENGFDVVTSLDFWLKRHNKGKKLKNVNE</sequence>
<dbReference type="Gene3D" id="2.30.29.30">
    <property type="entry name" value="Pleckstrin-homology domain (PH domain)/Phosphotyrosine-binding domain (PTB)"/>
    <property type="match status" value="1"/>
</dbReference>
<dbReference type="CDD" id="cd00160">
    <property type="entry name" value="RhoGEF"/>
    <property type="match status" value="1"/>
</dbReference>
<keyword evidence="2" id="KW-0344">Guanine-nucleotide releasing factor</keyword>
<dbReference type="PROSITE" id="PS50219">
    <property type="entry name" value="CNH"/>
    <property type="match status" value="1"/>
</dbReference>
<dbReference type="SUPFAM" id="SSF50978">
    <property type="entry name" value="WD40 repeat-like"/>
    <property type="match status" value="1"/>
</dbReference>
<evidence type="ECO:0000256" key="1">
    <source>
        <dbReference type="ARBA" id="ARBA00022553"/>
    </source>
</evidence>
<feature type="domain" description="DH" evidence="4">
    <location>
        <begin position="568"/>
        <end position="755"/>
    </location>
</feature>
<accession>A0A1B2J6N7</accession>
<feature type="compositionally biased region" description="Polar residues" evidence="3">
    <location>
        <begin position="54"/>
        <end position="70"/>
    </location>
</feature>
<dbReference type="Pfam" id="PF00610">
    <property type="entry name" value="DEP"/>
    <property type="match status" value="1"/>
</dbReference>
<dbReference type="EMBL" id="CP014584">
    <property type="protein sequence ID" value="ANZ73646.1"/>
    <property type="molecule type" value="Genomic_DNA"/>
</dbReference>
<dbReference type="InterPro" id="IPR036390">
    <property type="entry name" value="WH_DNA-bd_sf"/>
</dbReference>
<dbReference type="InterPro" id="IPR000591">
    <property type="entry name" value="DEP_dom"/>
</dbReference>
<protein>
    <submittedName>
        <fullName evidence="6">BA75_00247T0</fullName>
    </submittedName>
</protein>
<feature type="compositionally biased region" description="Low complexity" evidence="3">
    <location>
        <begin position="165"/>
        <end position="175"/>
    </location>
</feature>
<dbReference type="InterPro" id="IPR011993">
    <property type="entry name" value="PH-like_dom_sf"/>
</dbReference>
<dbReference type="PANTHER" id="PTHR46572">
    <property type="entry name" value="RHO1 GDP-GTP EXCHANGE PROTEIN 1-RELATED"/>
    <property type="match status" value="1"/>
</dbReference>
<feature type="compositionally biased region" description="Low complexity" evidence="3">
    <location>
        <begin position="903"/>
        <end position="913"/>
    </location>
</feature>
<dbReference type="InterPro" id="IPR035899">
    <property type="entry name" value="DBL_dom_sf"/>
</dbReference>
<keyword evidence="1" id="KW-0597">Phosphoprotein</keyword>
<evidence type="ECO:0000256" key="2">
    <source>
        <dbReference type="ARBA" id="ARBA00022658"/>
    </source>
</evidence>
<dbReference type="SMART" id="SM00049">
    <property type="entry name" value="DEP"/>
    <property type="match status" value="1"/>
</dbReference>
<dbReference type="SUPFAM" id="SSF46785">
    <property type="entry name" value="Winged helix' DNA-binding domain"/>
    <property type="match status" value="1"/>
</dbReference>
<feature type="compositionally biased region" description="Low complexity" evidence="3">
    <location>
        <begin position="264"/>
        <end position="275"/>
    </location>
</feature>
<organism evidence="6 7">
    <name type="scientific">Komagataella pastoris</name>
    <name type="common">Yeast</name>
    <name type="synonym">Pichia pastoris</name>
    <dbReference type="NCBI Taxonomy" id="4922"/>
    <lineage>
        <taxon>Eukaryota</taxon>
        <taxon>Fungi</taxon>
        <taxon>Dikarya</taxon>
        <taxon>Ascomycota</taxon>
        <taxon>Saccharomycotina</taxon>
        <taxon>Pichiomycetes</taxon>
        <taxon>Pichiales</taxon>
        <taxon>Pichiaceae</taxon>
        <taxon>Komagataella</taxon>
    </lineage>
</organism>
<name>A0A1B2J6N7_PICPA</name>
<feature type="compositionally biased region" description="Low complexity" evidence="3">
    <location>
        <begin position="143"/>
        <end position="158"/>
    </location>
</feature>
<evidence type="ECO:0000259" key="4">
    <source>
        <dbReference type="PROSITE" id="PS50010"/>
    </source>
</evidence>
<evidence type="ECO:0000313" key="6">
    <source>
        <dbReference type="EMBL" id="ANZ73646.1"/>
    </source>
</evidence>
<dbReference type="GO" id="GO:0005085">
    <property type="term" value="F:guanyl-nucleotide exchange factor activity"/>
    <property type="evidence" value="ECO:0007669"/>
    <property type="project" value="UniProtKB-KW"/>
</dbReference>
<dbReference type="InterPro" id="IPR000219">
    <property type="entry name" value="DH_dom"/>
</dbReference>
<feature type="region of interest" description="Disordered" evidence="3">
    <location>
        <begin position="212"/>
        <end position="241"/>
    </location>
</feature>
<dbReference type="PANTHER" id="PTHR46572:SF2">
    <property type="entry name" value="RHO1 GDP-GTP EXCHANGE PROTEIN 1-RELATED"/>
    <property type="match status" value="1"/>
</dbReference>
<evidence type="ECO:0000259" key="5">
    <source>
        <dbReference type="PROSITE" id="PS50219"/>
    </source>
</evidence>
<feature type="compositionally biased region" description="Polar residues" evidence="3">
    <location>
        <begin position="322"/>
        <end position="336"/>
    </location>
</feature>
<dbReference type="Proteomes" id="UP000094565">
    <property type="component" value="Chromosome 1"/>
</dbReference>
<feature type="domain" description="CNH" evidence="5">
    <location>
        <begin position="1036"/>
        <end position="1331"/>
    </location>
</feature>
<feature type="region of interest" description="Disordered" evidence="3">
    <location>
        <begin position="264"/>
        <end position="336"/>
    </location>
</feature>
<keyword evidence="7" id="KW-1185">Reference proteome</keyword>